<evidence type="ECO:0000313" key="9">
    <source>
        <dbReference type="EMBL" id="CAD9824821.1"/>
    </source>
</evidence>
<feature type="transmembrane region" description="Helical" evidence="8">
    <location>
        <begin position="31"/>
        <end position="51"/>
    </location>
</feature>
<evidence type="ECO:0000256" key="6">
    <source>
        <dbReference type="ARBA" id="ARBA00023136"/>
    </source>
</evidence>
<evidence type="ECO:0000256" key="4">
    <source>
        <dbReference type="ARBA" id="ARBA00022692"/>
    </source>
</evidence>
<keyword evidence="3" id="KW-0813">Transport</keyword>
<proteinExistence type="inferred from homology"/>
<comment type="subcellular location">
    <subcellularLocation>
        <location evidence="1">Membrane</location>
        <topology evidence="1">Multi-pass membrane protein</topology>
    </subcellularLocation>
</comment>
<evidence type="ECO:0000256" key="8">
    <source>
        <dbReference type="SAM" id="Phobius"/>
    </source>
</evidence>
<feature type="transmembrane region" description="Helical" evidence="8">
    <location>
        <begin position="166"/>
        <end position="186"/>
    </location>
</feature>
<evidence type="ECO:0000256" key="3">
    <source>
        <dbReference type="ARBA" id="ARBA00022448"/>
    </source>
</evidence>
<dbReference type="Pfam" id="PF06027">
    <property type="entry name" value="SLC35F"/>
    <property type="match status" value="2"/>
</dbReference>
<organism evidence="9">
    <name type="scientific">Attheya septentrionalis</name>
    <dbReference type="NCBI Taxonomy" id="420275"/>
    <lineage>
        <taxon>Eukaryota</taxon>
        <taxon>Sar</taxon>
        <taxon>Stramenopiles</taxon>
        <taxon>Ochrophyta</taxon>
        <taxon>Bacillariophyta</taxon>
        <taxon>Coscinodiscophyceae</taxon>
        <taxon>Chaetocerotophycidae</taxon>
        <taxon>Chaetocerotales</taxon>
        <taxon>Attheyaceae</taxon>
        <taxon>Attheya</taxon>
    </lineage>
</organism>
<feature type="compositionally biased region" description="Basic and acidic residues" evidence="7">
    <location>
        <begin position="474"/>
        <end position="483"/>
    </location>
</feature>
<feature type="transmembrane region" description="Helical" evidence="8">
    <location>
        <begin position="315"/>
        <end position="335"/>
    </location>
</feature>
<feature type="compositionally biased region" description="Acidic residues" evidence="7">
    <location>
        <begin position="1"/>
        <end position="11"/>
    </location>
</feature>
<dbReference type="PANTHER" id="PTHR14233">
    <property type="entry name" value="DUF914-RELATED"/>
    <property type="match status" value="1"/>
</dbReference>
<gene>
    <name evidence="9" type="ORF">ASEP1449_LOCUS16655</name>
</gene>
<keyword evidence="5 8" id="KW-1133">Transmembrane helix</keyword>
<evidence type="ECO:0000256" key="1">
    <source>
        <dbReference type="ARBA" id="ARBA00004141"/>
    </source>
</evidence>
<feature type="region of interest" description="Disordered" evidence="7">
    <location>
        <begin position="473"/>
        <end position="507"/>
    </location>
</feature>
<protein>
    <recommendedName>
        <fullName evidence="10">EamA domain-containing protein</fullName>
    </recommendedName>
</protein>
<feature type="transmembrane region" description="Helical" evidence="8">
    <location>
        <begin position="198"/>
        <end position="220"/>
    </location>
</feature>
<evidence type="ECO:0000256" key="7">
    <source>
        <dbReference type="SAM" id="MobiDB-lite"/>
    </source>
</evidence>
<dbReference type="AlphaFoldDB" id="A0A7S2XSQ7"/>
<dbReference type="GO" id="GO:0022857">
    <property type="term" value="F:transmembrane transporter activity"/>
    <property type="evidence" value="ECO:0007669"/>
    <property type="project" value="InterPro"/>
</dbReference>
<evidence type="ECO:0000256" key="2">
    <source>
        <dbReference type="ARBA" id="ARBA00007863"/>
    </source>
</evidence>
<feature type="transmembrane region" description="Helical" evidence="8">
    <location>
        <begin position="373"/>
        <end position="396"/>
    </location>
</feature>
<evidence type="ECO:0000256" key="5">
    <source>
        <dbReference type="ARBA" id="ARBA00022989"/>
    </source>
</evidence>
<feature type="region of interest" description="Disordered" evidence="7">
    <location>
        <begin position="1"/>
        <end position="27"/>
    </location>
</feature>
<dbReference type="InterPro" id="IPR009262">
    <property type="entry name" value="SLC35_F1/F2/F6"/>
</dbReference>
<keyword evidence="6 8" id="KW-0472">Membrane</keyword>
<dbReference type="SUPFAM" id="SSF103481">
    <property type="entry name" value="Multidrug resistance efflux transporter EmrE"/>
    <property type="match status" value="1"/>
</dbReference>
<dbReference type="InterPro" id="IPR037185">
    <property type="entry name" value="EmrE-like"/>
</dbReference>
<feature type="transmembrane region" description="Helical" evidence="8">
    <location>
        <begin position="85"/>
        <end position="104"/>
    </location>
</feature>
<dbReference type="InterPro" id="IPR052221">
    <property type="entry name" value="SLC35F_Transporter"/>
</dbReference>
<sequence length="507" mass="56295">MSEASEEEEEVMQSSMPSNLQDEYEDDGDDAIHATAASTAVGSFLVTGVVHTFEHKRILLAGQLLSFLLSVTGAASATLHMNCNLSAPAFQSLLLYVLLSFHVLELPPFSTRIRSFWRQHKQRRSQIIGRDQPEDAINNDAGLEHDIEEEEDRASMNENQMAAPYLLLYTVPMYAPIWVYVIIAFLDVQANYLTYLSFRYTTFTSIALFDALAIPASMVFSRIALKRNYVGVHVLGAIVCMIGVAVNVLSDYKKDLDDAALKESAMYDDTIEIDKEATEYPQKVLGDCLAIMGGILYGVNDVLAEMSIKTFGGRAEFLSLLGIFGTLISAIQVLALEEKDVYRFFHRSDLLVDDTTYTVDDAAMDMPTCSKAAGFWLLAAYVLANYVSYVGVAYFLAFSEAALLNLSLLTGDLWAVVFTVFASHIIPPPLFWVALTTIMSGVFIYEIGPSPLQDPNEHHRTRSILNDLALSSEHSPKHARLDQESGEDSVTSLEMSESRPRDEFNML</sequence>
<name>A0A7S2XSQ7_9STRA</name>
<feature type="transmembrane region" description="Helical" evidence="8">
    <location>
        <begin position="58"/>
        <end position="79"/>
    </location>
</feature>
<evidence type="ECO:0008006" key="10">
    <source>
        <dbReference type="Google" id="ProtNLM"/>
    </source>
</evidence>
<accession>A0A7S2XSQ7</accession>
<feature type="transmembrane region" description="Helical" evidence="8">
    <location>
        <begin position="403"/>
        <end position="424"/>
    </location>
</feature>
<feature type="transmembrane region" description="Helical" evidence="8">
    <location>
        <begin position="232"/>
        <end position="250"/>
    </location>
</feature>
<reference evidence="9" key="1">
    <citation type="submission" date="2021-01" db="EMBL/GenBank/DDBJ databases">
        <authorList>
            <person name="Corre E."/>
            <person name="Pelletier E."/>
            <person name="Niang G."/>
            <person name="Scheremetjew M."/>
            <person name="Finn R."/>
            <person name="Kale V."/>
            <person name="Holt S."/>
            <person name="Cochrane G."/>
            <person name="Meng A."/>
            <person name="Brown T."/>
            <person name="Cohen L."/>
        </authorList>
    </citation>
    <scope>NUCLEOTIDE SEQUENCE</scope>
    <source>
        <strain evidence="9">CCMP2084</strain>
    </source>
</reference>
<dbReference type="GO" id="GO:0016020">
    <property type="term" value="C:membrane"/>
    <property type="evidence" value="ECO:0007669"/>
    <property type="project" value="UniProtKB-SubCell"/>
</dbReference>
<feature type="compositionally biased region" description="Basic and acidic residues" evidence="7">
    <location>
        <begin position="496"/>
        <end position="507"/>
    </location>
</feature>
<keyword evidence="4 8" id="KW-0812">Transmembrane</keyword>
<dbReference type="EMBL" id="HBHQ01024717">
    <property type="protein sequence ID" value="CAD9824821.1"/>
    <property type="molecule type" value="Transcribed_RNA"/>
</dbReference>
<comment type="similarity">
    <text evidence="2">Belongs to the SLC35F solute transporter family.</text>
</comment>
<dbReference type="PANTHER" id="PTHR14233:SF4">
    <property type="entry name" value="SOLUTE CARRIER FAMILY 35 MEMBER F2"/>
    <property type="match status" value="1"/>
</dbReference>